<keyword evidence="11" id="KW-1185">Reference proteome</keyword>
<dbReference type="RefSeq" id="WP_168450312.1">
    <property type="nucleotide sequence ID" value="NZ_JAAWWK010000003.1"/>
</dbReference>
<dbReference type="InterPro" id="IPR014048">
    <property type="entry name" value="MethylDNA_cys_MeTrfase_DNA-bd"/>
</dbReference>
<dbReference type="SUPFAM" id="SSF53155">
    <property type="entry name" value="Methylated DNA-protein cysteine methyltransferase domain"/>
    <property type="match status" value="1"/>
</dbReference>
<keyword evidence="6" id="KW-0804">Transcription</keyword>
<evidence type="ECO:0000256" key="3">
    <source>
        <dbReference type="ARBA" id="ARBA00022679"/>
    </source>
</evidence>
<dbReference type="Pfam" id="PF12833">
    <property type="entry name" value="HTH_18"/>
    <property type="match status" value="1"/>
</dbReference>
<dbReference type="Gene3D" id="1.10.10.10">
    <property type="entry name" value="Winged helix-like DNA-binding domain superfamily/Winged helix DNA-binding domain"/>
    <property type="match status" value="1"/>
</dbReference>
<comment type="caution">
    <text evidence="10">The sequence shown here is derived from an EMBL/GenBank/DDBJ whole genome shotgun (WGS) entry which is preliminary data.</text>
</comment>
<dbReference type="PROSITE" id="PS01124">
    <property type="entry name" value="HTH_ARAC_FAMILY_2"/>
    <property type="match status" value="1"/>
</dbReference>
<dbReference type="InterPro" id="IPR036217">
    <property type="entry name" value="MethylDNA_cys_MeTrfase_DNAb"/>
</dbReference>
<proteinExistence type="predicted"/>
<dbReference type="InterPro" id="IPR009057">
    <property type="entry name" value="Homeodomain-like_sf"/>
</dbReference>
<dbReference type="SMART" id="SM00342">
    <property type="entry name" value="HTH_ARAC"/>
    <property type="match status" value="1"/>
</dbReference>
<evidence type="ECO:0000256" key="5">
    <source>
        <dbReference type="ARBA" id="ARBA00023015"/>
    </source>
</evidence>
<dbReference type="NCBIfam" id="TIGR00589">
    <property type="entry name" value="ogt"/>
    <property type="match status" value="1"/>
</dbReference>
<reference evidence="10 11" key="1">
    <citation type="submission" date="2020-04" db="EMBL/GenBank/DDBJ databases">
        <authorList>
            <person name="Yoon J."/>
        </authorList>
    </citation>
    <scope>NUCLEOTIDE SEQUENCE [LARGE SCALE GENOMIC DNA]</scope>
    <source>
        <strain evidence="10 11">KMU-166</strain>
    </source>
</reference>
<dbReference type="InterPro" id="IPR036631">
    <property type="entry name" value="MGMT_N_sf"/>
</dbReference>
<comment type="catalytic activity">
    <reaction evidence="8">
        <text>a 6-O-methyl-2'-deoxyguanosine in DNA + L-cysteinyl-[protein] = S-methyl-L-cysteinyl-[protein] + a 2'-deoxyguanosine in DNA</text>
        <dbReference type="Rhea" id="RHEA:24000"/>
        <dbReference type="Rhea" id="RHEA-COMP:10131"/>
        <dbReference type="Rhea" id="RHEA-COMP:10132"/>
        <dbReference type="Rhea" id="RHEA-COMP:11367"/>
        <dbReference type="Rhea" id="RHEA-COMP:11368"/>
        <dbReference type="ChEBI" id="CHEBI:29950"/>
        <dbReference type="ChEBI" id="CHEBI:82612"/>
        <dbReference type="ChEBI" id="CHEBI:85445"/>
        <dbReference type="ChEBI" id="CHEBI:85448"/>
        <dbReference type="EC" id="2.1.1.63"/>
    </reaction>
</comment>
<dbReference type="Proteomes" id="UP000765845">
    <property type="component" value="Unassembled WGS sequence"/>
</dbReference>
<keyword evidence="7" id="KW-0234">DNA repair</keyword>
<evidence type="ECO:0000256" key="6">
    <source>
        <dbReference type="ARBA" id="ARBA00023163"/>
    </source>
</evidence>
<evidence type="ECO:0000259" key="9">
    <source>
        <dbReference type="PROSITE" id="PS01124"/>
    </source>
</evidence>
<evidence type="ECO:0000256" key="4">
    <source>
        <dbReference type="ARBA" id="ARBA00022763"/>
    </source>
</evidence>
<dbReference type="GO" id="GO:0003908">
    <property type="term" value="F:methylated-DNA-[protein]-cysteine S-methyltransferase activity"/>
    <property type="evidence" value="ECO:0007669"/>
    <property type="project" value="UniProtKB-EC"/>
</dbReference>
<dbReference type="Gene3D" id="3.30.160.70">
    <property type="entry name" value="Methylated DNA-protein cysteine methyltransferase domain"/>
    <property type="match status" value="1"/>
</dbReference>
<dbReference type="SUPFAM" id="SSF46689">
    <property type="entry name" value="Homeodomain-like"/>
    <property type="match status" value="1"/>
</dbReference>
<protein>
    <submittedName>
        <fullName evidence="10">Methylated-DNA--[protein]-cysteine S-methyltransferase</fullName>
        <ecNumber evidence="10">2.1.1.63</ecNumber>
    </submittedName>
</protein>
<accession>A0ABX1GFP9</accession>
<sequence length="274" mass="30986">MSDYQRMQRAIDFIRQHVLNASGDLTLQEIADHLSMSPWHFQRVFSRWVGLSPKQFQQQLNVQRAKTLLQQPGSLLTISDSLGLSSSSRLYDQFIRVEAMTPGEYRSRGEQLTIRWLNQNTPFGEIFVALTQRGVCRVSFDSSASNLQKLREQWPKAELRAHDPSRDPKVVEIFANSSAQQPIVLHLMASEFQLAVWRALLELPEGALCSYKSVAEALGKPKAARAVGRAVGSNPVAILIPCHRVIRENGGMGGYAWGEERKQQILLREALRHR</sequence>
<dbReference type="SUPFAM" id="SSF46767">
    <property type="entry name" value="Methylated DNA-protein cysteine methyltransferase, C-terminal domain"/>
    <property type="match status" value="1"/>
</dbReference>
<dbReference type="EC" id="2.1.1.63" evidence="10"/>
<comment type="catalytic activity">
    <reaction evidence="1">
        <text>a 4-O-methyl-thymidine in DNA + L-cysteinyl-[protein] = a thymidine in DNA + S-methyl-L-cysteinyl-[protein]</text>
        <dbReference type="Rhea" id="RHEA:53428"/>
        <dbReference type="Rhea" id="RHEA-COMP:10131"/>
        <dbReference type="Rhea" id="RHEA-COMP:10132"/>
        <dbReference type="Rhea" id="RHEA-COMP:13555"/>
        <dbReference type="Rhea" id="RHEA-COMP:13556"/>
        <dbReference type="ChEBI" id="CHEBI:29950"/>
        <dbReference type="ChEBI" id="CHEBI:82612"/>
        <dbReference type="ChEBI" id="CHEBI:137386"/>
        <dbReference type="ChEBI" id="CHEBI:137387"/>
        <dbReference type="EC" id="2.1.1.63"/>
    </reaction>
</comment>
<name>A0ABX1GFP9_9GAMM</name>
<dbReference type="Pfam" id="PF01035">
    <property type="entry name" value="DNA_binding_1"/>
    <property type="match status" value="1"/>
</dbReference>
<dbReference type="InterPro" id="IPR001497">
    <property type="entry name" value="MethylDNA_cys_MeTrfase_AS"/>
</dbReference>
<keyword evidence="3 10" id="KW-0808">Transferase</keyword>
<dbReference type="CDD" id="cd06445">
    <property type="entry name" value="ATase"/>
    <property type="match status" value="1"/>
</dbReference>
<evidence type="ECO:0000256" key="1">
    <source>
        <dbReference type="ARBA" id="ARBA00001286"/>
    </source>
</evidence>
<dbReference type="InterPro" id="IPR018060">
    <property type="entry name" value="HTH_AraC"/>
</dbReference>
<organism evidence="10 11">
    <name type="scientific">Spongiibacter thalassae</name>
    <dbReference type="NCBI Taxonomy" id="2721624"/>
    <lineage>
        <taxon>Bacteria</taxon>
        <taxon>Pseudomonadati</taxon>
        <taxon>Pseudomonadota</taxon>
        <taxon>Gammaproteobacteria</taxon>
        <taxon>Cellvibrionales</taxon>
        <taxon>Spongiibacteraceae</taxon>
        <taxon>Spongiibacter</taxon>
    </lineage>
</organism>
<evidence type="ECO:0000256" key="7">
    <source>
        <dbReference type="ARBA" id="ARBA00023204"/>
    </source>
</evidence>
<dbReference type="PANTHER" id="PTHR10815:SF13">
    <property type="entry name" value="METHYLATED-DNA--PROTEIN-CYSTEINE METHYLTRANSFERASE"/>
    <property type="match status" value="1"/>
</dbReference>
<evidence type="ECO:0000256" key="8">
    <source>
        <dbReference type="ARBA" id="ARBA00049348"/>
    </source>
</evidence>
<dbReference type="GO" id="GO:0032259">
    <property type="term" value="P:methylation"/>
    <property type="evidence" value="ECO:0007669"/>
    <property type="project" value="UniProtKB-KW"/>
</dbReference>
<dbReference type="PANTHER" id="PTHR10815">
    <property type="entry name" value="METHYLATED-DNA--PROTEIN-CYSTEINE METHYLTRANSFERASE"/>
    <property type="match status" value="1"/>
</dbReference>
<evidence type="ECO:0000313" key="10">
    <source>
        <dbReference type="EMBL" id="NKI17771.1"/>
    </source>
</evidence>
<evidence type="ECO:0000313" key="11">
    <source>
        <dbReference type="Proteomes" id="UP000765845"/>
    </source>
</evidence>
<feature type="domain" description="HTH araC/xylS-type" evidence="9">
    <location>
        <begin position="8"/>
        <end position="108"/>
    </location>
</feature>
<evidence type="ECO:0000256" key="2">
    <source>
        <dbReference type="ARBA" id="ARBA00022603"/>
    </source>
</evidence>
<keyword evidence="4" id="KW-0227">DNA damage</keyword>
<dbReference type="Gene3D" id="1.10.10.60">
    <property type="entry name" value="Homeodomain-like"/>
    <property type="match status" value="1"/>
</dbReference>
<keyword evidence="2 10" id="KW-0489">Methyltransferase</keyword>
<gene>
    <name evidence="10" type="ORF">HCU74_10085</name>
</gene>
<dbReference type="EMBL" id="JAAWWK010000003">
    <property type="protein sequence ID" value="NKI17771.1"/>
    <property type="molecule type" value="Genomic_DNA"/>
</dbReference>
<dbReference type="InterPro" id="IPR036388">
    <property type="entry name" value="WH-like_DNA-bd_sf"/>
</dbReference>
<keyword evidence="5" id="KW-0805">Transcription regulation</keyword>
<dbReference type="PROSITE" id="PS00374">
    <property type="entry name" value="MGMT"/>
    <property type="match status" value="1"/>
</dbReference>